<dbReference type="GO" id="GO:0003677">
    <property type="term" value="F:DNA binding"/>
    <property type="evidence" value="ECO:0007669"/>
    <property type="project" value="UniProtKB-KW"/>
</dbReference>
<evidence type="ECO:0000256" key="14">
    <source>
        <dbReference type="ARBA" id="ARBA00023172"/>
    </source>
</evidence>
<name>A0A388LXN0_CHABU</name>
<comment type="caution">
    <text evidence="19">The sequence shown here is derived from an EMBL/GenBank/DDBJ whole genome shotgun (WGS) entry which is preliminary data.</text>
</comment>
<evidence type="ECO:0000313" key="20">
    <source>
        <dbReference type="Proteomes" id="UP000265515"/>
    </source>
</evidence>
<dbReference type="InterPro" id="IPR041588">
    <property type="entry name" value="Integrase_H2C2"/>
</dbReference>
<dbReference type="PANTHER" id="PTHR37984">
    <property type="entry name" value="PROTEIN CBG26694"/>
    <property type="match status" value="1"/>
</dbReference>
<keyword evidence="7" id="KW-0255">Endonuclease</keyword>
<keyword evidence="9" id="KW-0460">Magnesium</keyword>
<keyword evidence="4" id="KW-0540">Nuclease</keyword>
<protein>
    <recommendedName>
        <fullName evidence="21">Reverse transcriptase</fullName>
    </recommendedName>
</protein>
<keyword evidence="5" id="KW-0479">Metal-binding</keyword>
<evidence type="ECO:0000256" key="9">
    <source>
        <dbReference type="ARBA" id="ARBA00022842"/>
    </source>
</evidence>
<dbReference type="InterPro" id="IPR043502">
    <property type="entry name" value="DNA/RNA_pol_sf"/>
</dbReference>
<dbReference type="GO" id="GO:0006310">
    <property type="term" value="P:DNA recombination"/>
    <property type="evidence" value="ECO:0007669"/>
    <property type="project" value="UniProtKB-KW"/>
</dbReference>
<evidence type="ECO:0008006" key="21">
    <source>
        <dbReference type="Google" id="ProtNLM"/>
    </source>
</evidence>
<dbReference type="InterPro" id="IPR016197">
    <property type="entry name" value="Chromo-like_dom_sf"/>
</dbReference>
<keyword evidence="14" id="KW-0233">DNA recombination</keyword>
<keyword evidence="2" id="KW-0808">Transferase</keyword>
<evidence type="ECO:0000256" key="12">
    <source>
        <dbReference type="ARBA" id="ARBA00022932"/>
    </source>
</evidence>
<evidence type="ECO:0000256" key="10">
    <source>
        <dbReference type="ARBA" id="ARBA00022908"/>
    </source>
</evidence>
<keyword evidence="8" id="KW-0378">Hydrolase</keyword>
<feature type="domain" description="Integrase catalytic" evidence="18">
    <location>
        <begin position="929"/>
        <end position="1100"/>
    </location>
</feature>
<dbReference type="Pfam" id="PF00078">
    <property type="entry name" value="RVT_1"/>
    <property type="match status" value="1"/>
</dbReference>
<dbReference type="InterPro" id="IPR012337">
    <property type="entry name" value="RNaseH-like_sf"/>
</dbReference>
<evidence type="ECO:0000256" key="2">
    <source>
        <dbReference type="ARBA" id="ARBA00022679"/>
    </source>
</evidence>
<dbReference type="GO" id="GO:0004519">
    <property type="term" value="F:endonuclease activity"/>
    <property type="evidence" value="ECO:0007669"/>
    <property type="project" value="UniProtKB-KW"/>
</dbReference>
<evidence type="ECO:0000256" key="3">
    <source>
        <dbReference type="ARBA" id="ARBA00022695"/>
    </source>
</evidence>
<dbReference type="EMBL" id="BFEA01000590">
    <property type="protein sequence ID" value="GBG87011.1"/>
    <property type="molecule type" value="Genomic_DNA"/>
</dbReference>
<dbReference type="CDD" id="cd09274">
    <property type="entry name" value="RNase_HI_RT_Ty3"/>
    <property type="match status" value="1"/>
</dbReference>
<feature type="domain" description="Reverse transcriptase" evidence="17">
    <location>
        <begin position="425"/>
        <end position="605"/>
    </location>
</feature>
<evidence type="ECO:0000256" key="13">
    <source>
        <dbReference type="ARBA" id="ARBA00023125"/>
    </source>
</evidence>
<dbReference type="Gene3D" id="3.10.10.10">
    <property type="entry name" value="HIV Type 1 Reverse Transcriptase, subunit A, domain 1"/>
    <property type="match status" value="1"/>
</dbReference>
<dbReference type="InterPro" id="IPR056924">
    <property type="entry name" value="SH3_Tf2-1"/>
</dbReference>
<dbReference type="PANTHER" id="PTHR37984:SF5">
    <property type="entry name" value="PROTEIN NYNRIN-LIKE"/>
    <property type="match status" value="1"/>
</dbReference>
<keyword evidence="3" id="KW-0548">Nucleotidyltransferase</keyword>
<proteinExistence type="predicted"/>
<dbReference type="GO" id="GO:0046872">
    <property type="term" value="F:metal ion binding"/>
    <property type="evidence" value="ECO:0007669"/>
    <property type="project" value="UniProtKB-KW"/>
</dbReference>
<evidence type="ECO:0000256" key="6">
    <source>
        <dbReference type="ARBA" id="ARBA00022750"/>
    </source>
</evidence>
<dbReference type="SUPFAM" id="SSF54160">
    <property type="entry name" value="Chromo domain-like"/>
    <property type="match status" value="1"/>
</dbReference>
<dbReference type="GO" id="GO:0003964">
    <property type="term" value="F:RNA-directed DNA polymerase activity"/>
    <property type="evidence" value="ECO:0007669"/>
    <property type="project" value="UniProtKB-KW"/>
</dbReference>
<dbReference type="InterPro" id="IPR001584">
    <property type="entry name" value="Integrase_cat-core"/>
</dbReference>
<evidence type="ECO:0000313" key="19">
    <source>
        <dbReference type="EMBL" id="GBG87011.1"/>
    </source>
</evidence>
<dbReference type="Gene3D" id="1.10.340.70">
    <property type="match status" value="1"/>
</dbReference>
<evidence type="ECO:0000256" key="8">
    <source>
        <dbReference type="ARBA" id="ARBA00022801"/>
    </source>
</evidence>
<dbReference type="CDD" id="cd01647">
    <property type="entry name" value="RT_LTR"/>
    <property type="match status" value="1"/>
</dbReference>
<keyword evidence="20" id="KW-1185">Reference proteome</keyword>
<dbReference type="SUPFAM" id="SSF56672">
    <property type="entry name" value="DNA/RNA polymerases"/>
    <property type="match status" value="1"/>
</dbReference>
<dbReference type="OrthoDB" id="2013610at2759"/>
<keyword evidence="1" id="KW-0645">Protease</keyword>
<reference evidence="19 20" key="1">
    <citation type="journal article" date="2018" name="Cell">
        <title>The Chara Genome: Secondary Complexity and Implications for Plant Terrestrialization.</title>
        <authorList>
            <person name="Nishiyama T."/>
            <person name="Sakayama H."/>
            <person name="Vries J.D."/>
            <person name="Buschmann H."/>
            <person name="Saint-Marcoux D."/>
            <person name="Ullrich K.K."/>
            <person name="Haas F.B."/>
            <person name="Vanderstraeten L."/>
            <person name="Becker D."/>
            <person name="Lang D."/>
            <person name="Vosolsobe S."/>
            <person name="Rombauts S."/>
            <person name="Wilhelmsson P.K.I."/>
            <person name="Janitza P."/>
            <person name="Kern R."/>
            <person name="Heyl A."/>
            <person name="Rumpler F."/>
            <person name="Villalobos L.I.A.C."/>
            <person name="Clay J.M."/>
            <person name="Skokan R."/>
            <person name="Toyoda A."/>
            <person name="Suzuki Y."/>
            <person name="Kagoshima H."/>
            <person name="Schijlen E."/>
            <person name="Tajeshwar N."/>
            <person name="Catarino B."/>
            <person name="Hetherington A.J."/>
            <person name="Saltykova A."/>
            <person name="Bonnot C."/>
            <person name="Breuninger H."/>
            <person name="Symeonidi A."/>
            <person name="Radhakrishnan G.V."/>
            <person name="Van Nieuwerburgh F."/>
            <person name="Deforce D."/>
            <person name="Chang C."/>
            <person name="Karol K.G."/>
            <person name="Hedrich R."/>
            <person name="Ulvskov P."/>
            <person name="Glockner G."/>
            <person name="Delwiche C.F."/>
            <person name="Petrasek J."/>
            <person name="Van de Peer Y."/>
            <person name="Friml J."/>
            <person name="Beilby M."/>
            <person name="Dolan L."/>
            <person name="Kohara Y."/>
            <person name="Sugano S."/>
            <person name="Fujiyama A."/>
            <person name="Delaux P.-M."/>
            <person name="Quint M."/>
            <person name="TheiBen G."/>
            <person name="Hagemann M."/>
            <person name="Harholt J."/>
            <person name="Dunand C."/>
            <person name="Zachgo S."/>
            <person name="Langdale J."/>
            <person name="Maumus F."/>
            <person name="Straeten D.V.D."/>
            <person name="Gould S.B."/>
            <person name="Rensing S.A."/>
        </authorList>
    </citation>
    <scope>NUCLEOTIDE SEQUENCE [LARGE SCALE GENOMIC DNA]</scope>
    <source>
        <strain evidence="19 20">S276</strain>
    </source>
</reference>
<dbReference type="InterPro" id="IPR043128">
    <property type="entry name" value="Rev_trsase/Diguanyl_cyclase"/>
</dbReference>
<keyword evidence="13" id="KW-0238">DNA-binding</keyword>
<evidence type="ECO:0000256" key="11">
    <source>
        <dbReference type="ARBA" id="ARBA00022918"/>
    </source>
</evidence>
<keyword evidence="15" id="KW-0175">Coiled coil</keyword>
<feature type="coiled-coil region" evidence="15">
    <location>
        <begin position="112"/>
        <end position="139"/>
    </location>
</feature>
<dbReference type="FunFam" id="3.30.70.270:FF:000020">
    <property type="entry name" value="Transposon Tf2-6 polyprotein-like Protein"/>
    <property type="match status" value="1"/>
</dbReference>
<dbReference type="SUPFAM" id="SSF53098">
    <property type="entry name" value="Ribonuclease H-like"/>
    <property type="match status" value="1"/>
</dbReference>
<dbReference type="InterPro" id="IPR050951">
    <property type="entry name" value="Retrovirus_Pol_polyprotein"/>
</dbReference>
<evidence type="ECO:0000256" key="5">
    <source>
        <dbReference type="ARBA" id="ARBA00022723"/>
    </source>
</evidence>
<dbReference type="Proteomes" id="UP000265515">
    <property type="component" value="Unassembled WGS sequence"/>
</dbReference>
<evidence type="ECO:0000256" key="15">
    <source>
        <dbReference type="SAM" id="Coils"/>
    </source>
</evidence>
<evidence type="ECO:0000256" key="7">
    <source>
        <dbReference type="ARBA" id="ARBA00022759"/>
    </source>
</evidence>
<keyword evidence="10" id="KW-0229">DNA integration</keyword>
<evidence type="ECO:0000259" key="18">
    <source>
        <dbReference type="PROSITE" id="PS50994"/>
    </source>
</evidence>
<keyword evidence="12" id="KW-0239">DNA-directed DNA polymerase</keyword>
<feature type="region of interest" description="Disordered" evidence="16">
    <location>
        <begin position="292"/>
        <end position="312"/>
    </location>
</feature>
<evidence type="ECO:0000256" key="1">
    <source>
        <dbReference type="ARBA" id="ARBA00022670"/>
    </source>
</evidence>
<evidence type="ECO:0000259" key="17">
    <source>
        <dbReference type="PROSITE" id="PS50878"/>
    </source>
</evidence>
<dbReference type="GO" id="GO:0003887">
    <property type="term" value="F:DNA-directed DNA polymerase activity"/>
    <property type="evidence" value="ECO:0007669"/>
    <property type="project" value="UniProtKB-KW"/>
</dbReference>
<evidence type="ECO:0000256" key="16">
    <source>
        <dbReference type="SAM" id="MobiDB-lite"/>
    </source>
</evidence>
<organism evidence="19 20">
    <name type="scientific">Chara braunii</name>
    <name type="common">Braun's stonewort</name>
    <dbReference type="NCBI Taxonomy" id="69332"/>
    <lineage>
        <taxon>Eukaryota</taxon>
        <taxon>Viridiplantae</taxon>
        <taxon>Streptophyta</taxon>
        <taxon>Charophyceae</taxon>
        <taxon>Charales</taxon>
        <taxon>Characeae</taxon>
        <taxon>Chara</taxon>
    </lineage>
</organism>
<dbReference type="PROSITE" id="PS50994">
    <property type="entry name" value="INTEGRASE"/>
    <property type="match status" value="1"/>
</dbReference>
<evidence type="ECO:0000256" key="4">
    <source>
        <dbReference type="ARBA" id="ARBA00022722"/>
    </source>
</evidence>
<dbReference type="Pfam" id="PF24626">
    <property type="entry name" value="SH3_Tf2-1"/>
    <property type="match status" value="1"/>
</dbReference>
<accession>A0A388LXN0</accession>
<dbReference type="InterPro" id="IPR041373">
    <property type="entry name" value="RT_RNaseH"/>
</dbReference>
<keyword evidence="11" id="KW-0695">RNA-directed DNA polymerase</keyword>
<dbReference type="Gramene" id="GBG87011">
    <property type="protein sequence ID" value="GBG87011"/>
    <property type="gene ID" value="CBR_g44465"/>
</dbReference>
<dbReference type="InterPro" id="IPR000477">
    <property type="entry name" value="RT_dom"/>
</dbReference>
<dbReference type="Gene3D" id="3.30.420.10">
    <property type="entry name" value="Ribonuclease H-like superfamily/Ribonuclease H"/>
    <property type="match status" value="1"/>
</dbReference>
<dbReference type="GO" id="GO:0015074">
    <property type="term" value="P:DNA integration"/>
    <property type="evidence" value="ECO:0007669"/>
    <property type="project" value="UniProtKB-KW"/>
</dbReference>
<dbReference type="GO" id="GO:0006508">
    <property type="term" value="P:proteolysis"/>
    <property type="evidence" value="ECO:0007669"/>
    <property type="project" value="UniProtKB-KW"/>
</dbReference>
<keyword evidence="6" id="KW-0064">Aspartyl protease</keyword>
<gene>
    <name evidence="19" type="ORF">CBR_g44465</name>
</gene>
<dbReference type="GO" id="GO:0004190">
    <property type="term" value="F:aspartic-type endopeptidase activity"/>
    <property type="evidence" value="ECO:0007669"/>
    <property type="project" value="UniProtKB-KW"/>
</dbReference>
<dbReference type="Pfam" id="PF17921">
    <property type="entry name" value="Integrase_H2C2"/>
    <property type="match status" value="1"/>
</dbReference>
<dbReference type="FunFam" id="3.10.10.10:FF:000007">
    <property type="entry name" value="Retrovirus-related Pol polyprotein from transposon 17.6-like Protein"/>
    <property type="match status" value="1"/>
</dbReference>
<dbReference type="Gene3D" id="3.30.70.270">
    <property type="match status" value="2"/>
</dbReference>
<sequence length="1587" mass="180305">MSDEEDTREDDRILRSARRPIAHLALGPEGDRYLFRQRRERLQQKRRARAAEASRALVSEASASEAMATSAQQTTQAGSSGSVGSTVAQTRCQSTGVMASQPIVLTSDEIAIQQAALQEAQLQKALGEIKAEKERMIRRRARMQWRQADVSELEEMDLTHVTDDVRIVRSVLLNVVEMQDHQTTILQDIQQSLALLVRRAQATSPMSGPGAWPVVQPPPFVPPLTGLSPYAAPSSVAIVSLGMPLSGGVSAGSSLQVHVQTVFTQSPLQVAVTTQPAVLQFVQPQGTQPQQLAHQPVSQGPQPRVMQGPGQTQWVPKTAIAAPKPFTGDKRGEDLDTWLRAVLVYVKCMYLVYVSAAGEPVKMPTEIEGVVAKYPDLFEEPTGVVEREVIHAIEIIPESSIPKGRIYRMSPGELDELRRQLKELVEKGWIRPSVSPYGSPVLFVPKKKEGTLRMCIDCRGLNAITVKNREPLPRIDDLLDRVQGCRYFSKIDLKSGYHQIAIWPEDQHKTAFQTRYCLYEFVVMPFGLCNAPGTFQRAMNRIFQDYLDKFVIVYLDDILIFSKTVEEHVAHLDKVLSLQRQHKFKINGEKCEFGRTRVLYLGHDISAEGLKPDDAKVASICDWPRPQSVTEMRSFLGMTGYYRDFVENYSIVATPLTDLTRLDTPWEWTERCEAAFRHLNHALTHYEVLKLPDPDKPFIVTTDASQYGIGAKLAKSTHEKELYAVYKALTHWRHYLLGRFFILRTDHQTLRWMRTQPVLSDALKRWIEVIEEYDFETQYIKGEYNKVADALSRRPDFSGALITEFNLADNVTQSLVEAYREDPLMSEIIRRLEAKDKVTSPEFELVNGLLFLEKAGNKRLCVPNSESLRSLFLGECHDATDHFGYKKTTANLLQQFWWPTLMRDGKLYVETCQVCQRDKLRTQAPFGLLKPLPIPERRGESLSMDFMDTLITSKSGMRYIYVIVDRFSKFARLVVMPATAKTEYVIKMFKENWVRDFGLPKSIVIDRDVRFTSELWKAAAAEQGTQLQMTSGNRPEAGNHLEANGQAEQMNRGVQHLLRHYIKPNQVDWDEKLALITSLCNNAVHSATGVSPNSLLLTFRPRLPSDFLLPDNQPTAAPGTSEFAYRYEYLMQQAVEQMHKAQTAMIESENKHRRPSTFQIGERVWVKSSELGQEHGISLKLMPQYFGPWEVLDVVGNEPDGPSYVIRIPGHLRTYPVFHASKLAPFKETDQFPSRRSMLPPTMDGEVDIDDIVDHRELPVPRTTGRGRPPKPKLQYRVRFRHHTDPKEDRWFTREELMQTAPQVVAHYEKSLQKGKRPMQEDIHSLDDSLAQVHGRLRQLEQRPVAAPDASSSNTFNRLEALEMDVGSLKDGIQLQKTATQQLEQRICTAANHSSSEPRETAPKFDGQEIFNDSTKTNPISWFRKFELTLQLHYVKEHKHHVYLYSWSGGVCQAWLDNLLSKYGVVAADLHTKISWDDLKAAWHKRFQVEPSEIKAMDKLMVFEQGTLPSTDWIVECQHLTSVPDIQMGFKAIRHYFISRYCPTLSNALTHVEDTLTTTAKLCDKAAQIIITNKEANNLRSSAPGPS</sequence>
<dbReference type="Pfam" id="PF17917">
    <property type="entry name" value="RT_RNaseH"/>
    <property type="match status" value="1"/>
</dbReference>
<dbReference type="InterPro" id="IPR036397">
    <property type="entry name" value="RNaseH_sf"/>
</dbReference>
<dbReference type="Pfam" id="PF00665">
    <property type="entry name" value="rve"/>
    <property type="match status" value="1"/>
</dbReference>
<dbReference type="PROSITE" id="PS50878">
    <property type="entry name" value="RT_POL"/>
    <property type="match status" value="1"/>
</dbReference>